<feature type="region of interest" description="Disordered" evidence="2">
    <location>
        <begin position="243"/>
        <end position="270"/>
    </location>
</feature>
<evidence type="ECO:0000259" key="3">
    <source>
        <dbReference type="Pfam" id="PF18210"/>
    </source>
</evidence>
<gene>
    <name evidence="4" type="ORF">MAR_000608</name>
</gene>
<evidence type="ECO:0000256" key="1">
    <source>
        <dbReference type="SAM" id="Coils"/>
    </source>
</evidence>
<protein>
    <recommendedName>
        <fullName evidence="3">Knl1 C-terminal RWD domain-containing protein</fullName>
    </recommendedName>
</protein>
<feature type="domain" description="Knl1 C-terminal RWD" evidence="3">
    <location>
        <begin position="1123"/>
        <end position="1275"/>
    </location>
</feature>
<evidence type="ECO:0000313" key="5">
    <source>
        <dbReference type="Proteomes" id="UP001164746"/>
    </source>
</evidence>
<keyword evidence="1" id="KW-0175">Coiled coil</keyword>
<feature type="compositionally biased region" description="Basic and acidic residues" evidence="2">
    <location>
        <begin position="773"/>
        <end position="790"/>
    </location>
</feature>
<evidence type="ECO:0000313" key="4">
    <source>
        <dbReference type="EMBL" id="WAR18770.1"/>
    </source>
</evidence>
<reference evidence="4" key="1">
    <citation type="submission" date="2022-11" db="EMBL/GenBank/DDBJ databases">
        <title>Centuries of genome instability and evolution in soft-shell clam transmissible cancer (bioRxiv).</title>
        <authorList>
            <person name="Hart S.F.M."/>
            <person name="Yonemitsu M.A."/>
            <person name="Giersch R.M."/>
            <person name="Beal B.F."/>
            <person name="Arriagada G."/>
            <person name="Davis B.W."/>
            <person name="Ostrander E.A."/>
            <person name="Goff S.P."/>
            <person name="Metzger M.J."/>
        </authorList>
    </citation>
    <scope>NUCLEOTIDE SEQUENCE</scope>
    <source>
        <strain evidence="4">MELC-2E11</strain>
        <tissue evidence="4">Siphon/mantle</tissue>
    </source>
</reference>
<dbReference type="Proteomes" id="UP001164746">
    <property type="component" value="Chromosome 11"/>
</dbReference>
<feature type="region of interest" description="Disordered" evidence="2">
    <location>
        <begin position="295"/>
        <end position="314"/>
    </location>
</feature>
<proteinExistence type="predicted"/>
<feature type="non-terminal residue" evidence="4">
    <location>
        <position position="1"/>
    </location>
</feature>
<feature type="region of interest" description="Disordered" evidence="2">
    <location>
        <begin position="51"/>
        <end position="81"/>
    </location>
</feature>
<feature type="region of interest" description="Disordered" evidence="2">
    <location>
        <begin position="688"/>
        <end position="708"/>
    </location>
</feature>
<accession>A0ABY7F9B3</accession>
<feature type="coiled-coil region" evidence="1">
    <location>
        <begin position="1084"/>
        <end position="1149"/>
    </location>
</feature>
<dbReference type="Pfam" id="PF18210">
    <property type="entry name" value="Knl1_RWD_C"/>
    <property type="match status" value="1"/>
</dbReference>
<feature type="region of interest" description="Disordered" evidence="2">
    <location>
        <begin position="770"/>
        <end position="794"/>
    </location>
</feature>
<sequence>MNRKRSNNRRSSILKIDMNADDDTRLLLGKNRRASKRVSFAECYQVKEFPKDSPRRWRTDDEENDDPNCGDAGRSGSKNSEITGLDKLLTGAIQTPYQDVAECPIPEMTSQSFNIMDANRTVFDAVDMDMTSADGGDIVMDFQASPSKEIELKSLQIYSPNRDQHRPNENTEPDPTFLTFPSRSVTRDKENVVPVAGMEGEGAVNWRAMLDRVFSSSHAAYSQQQDTEDEPMEETRCYSDMFLETNQPPTHTSQSVIQPSKENTPPGSDEVTKYFVDGVATTFGMEETRCVGGIVSGGPGIAPTGPGTQDRDGDDKTQCIPVPMEETKALGDILIRTVDKHVAMEKTCRDLNSPASQSMEVVETDADTMNYTVMVDVPMEETKAVGGLNKTTNEILPMDETRSLGGVLNKTNNPTVSSQKSTTFTAGANITIMQPSSMDETLAGGKIINESINGFNSNELKLNHSSLQTVAMEETNVVGGIVKHSVIQISETISPEKDQNMCMNTEATVYMQETRPLGGIIQVEHADSNKDKVKPSETFVAQSPNDNVHPCIEKDPLQEKTQTLRRRLSQIMSQNVDETKTYNMTVPMEMTQVTGGILQSGIQTLTTELSTWKVGDIVKSPNQTVTVEEIRVVGKENTSWPVGGILNKHVNQTESMEEMSPERELVNRTLHQTVSMEETRAVGGILDKYSKQPSPMETDSFNRSNNKTVPMKETKCVGTNLQTDISVTSPFEKTQREDSTENERAEVTCISGDTGQECDDDSSEVTFKISHKRSLDEMRSDASDQSEGKTQDLTQSQTKLLKLKGSLLAMKKVTASKIKVGEIKTPSKLSPAMYGGVSSARKGQSAVQPDMSVRSPAHKLARLYGSWDPGVERPDPTDALLQGFTDGETGFLNDFERDNLTGIDGESMPEGLVDDGVMSETQDTVFARSDTYSTDTRSHATSSDSSNLSVITNKSYISSFIVPDGPLSVESFFELTKVKTCDPVKMTRRSSIFTPKVDEDDLTELLYSLIALSPVHAGKRENMTALQQGTHREEMTTIKASLLELLKTCKMRARVEVKKASQDMHRSFLNHVQSTSIPSAKKVMSELEGDLKSVDQLLTSLDAELEEMDLMERKMVDLDFEQQRLQKNVEEERERELGLERKVAEAEIAANQHASKEDRSMAQHISQLQDTVKAHLKCSQWDLEELTETGAVFTFCDSQLYLHVGYKPGPQHHIIDTLTLSSTSTQERGYFEDEVFHNFALSGVNTDSLTATFPSEAQLPELLHEISTTISEIQRFCADVEAVNLNHKLLFQNQALSVEMWPEDFSSPDFVILTLQFDPARPLSTLVKPQVSVKFGDIVAGDIEQQLCGVTPGHRKGGNLPGDFFLQLFRFGARVIRDIFGDGGYRLLAESFHVAVPANALIEL</sequence>
<dbReference type="InterPro" id="IPR040850">
    <property type="entry name" value="Knl1_RWD_C"/>
</dbReference>
<name>A0ABY7F9B3_MYAAR</name>
<feature type="compositionally biased region" description="Polar residues" evidence="2">
    <location>
        <begin position="244"/>
        <end position="266"/>
    </location>
</feature>
<evidence type="ECO:0000256" key="2">
    <source>
        <dbReference type="SAM" id="MobiDB-lite"/>
    </source>
</evidence>
<keyword evidence="5" id="KW-1185">Reference proteome</keyword>
<dbReference type="CDD" id="cd21853">
    <property type="entry name" value="KNL1_NTD"/>
    <property type="match status" value="1"/>
</dbReference>
<feature type="compositionally biased region" description="Polar residues" evidence="2">
    <location>
        <begin position="691"/>
        <end position="708"/>
    </location>
</feature>
<organism evidence="4 5">
    <name type="scientific">Mya arenaria</name>
    <name type="common">Soft-shell clam</name>
    <dbReference type="NCBI Taxonomy" id="6604"/>
    <lineage>
        <taxon>Eukaryota</taxon>
        <taxon>Metazoa</taxon>
        <taxon>Spiralia</taxon>
        <taxon>Lophotrochozoa</taxon>
        <taxon>Mollusca</taxon>
        <taxon>Bivalvia</taxon>
        <taxon>Autobranchia</taxon>
        <taxon>Heteroconchia</taxon>
        <taxon>Euheterodonta</taxon>
        <taxon>Imparidentia</taxon>
        <taxon>Neoheterodontei</taxon>
        <taxon>Myida</taxon>
        <taxon>Myoidea</taxon>
        <taxon>Myidae</taxon>
        <taxon>Mya</taxon>
    </lineage>
</organism>
<dbReference type="EMBL" id="CP111022">
    <property type="protein sequence ID" value="WAR18770.1"/>
    <property type="molecule type" value="Genomic_DNA"/>
</dbReference>